<keyword evidence="2" id="KW-1185">Reference proteome</keyword>
<dbReference type="Proteomes" id="UP000250078">
    <property type="component" value="Unassembled WGS sequence"/>
</dbReference>
<name>A0ACC8EQD1_9PEZI</name>
<accession>A0ACC8EQD1</accession>
<reference evidence="1 2" key="1">
    <citation type="journal article" date="2016" name="Nat. Commun.">
        <title>Ectomycorrhizal ecology is imprinted in the genome of the dominant symbiotic fungus Cenococcum geophilum.</title>
        <authorList>
            <consortium name="DOE Joint Genome Institute"/>
            <person name="Peter M."/>
            <person name="Kohler A."/>
            <person name="Ohm R.A."/>
            <person name="Kuo A."/>
            <person name="Krutzmann J."/>
            <person name="Morin E."/>
            <person name="Arend M."/>
            <person name="Barry K.W."/>
            <person name="Binder M."/>
            <person name="Choi C."/>
            <person name="Clum A."/>
            <person name="Copeland A."/>
            <person name="Grisel N."/>
            <person name="Haridas S."/>
            <person name="Kipfer T."/>
            <person name="LaButti K."/>
            <person name="Lindquist E."/>
            <person name="Lipzen A."/>
            <person name="Maire R."/>
            <person name="Meier B."/>
            <person name="Mihaltcheva S."/>
            <person name="Molinier V."/>
            <person name="Murat C."/>
            <person name="Poggeler S."/>
            <person name="Quandt C.A."/>
            <person name="Sperisen C."/>
            <person name="Tritt A."/>
            <person name="Tisserant E."/>
            <person name="Crous P.W."/>
            <person name="Henrissat B."/>
            <person name="Nehls U."/>
            <person name="Egli S."/>
            <person name="Spatafora J.W."/>
            <person name="Grigoriev I.V."/>
            <person name="Martin F.M."/>
        </authorList>
    </citation>
    <scope>NUCLEOTIDE SEQUENCE [LARGE SCALE GENOMIC DNA]</scope>
    <source>
        <strain evidence="1 2">1.58</strain>
    </source>
</reference>
<organism evidence="1 2">
    <name type="scientific">Cenococcum geophilum 1.58</name>
    <dbReference type="NCBI Taxonomy" id="794803"/>
    <lineage>
        <taxon>Eukaryota</taxon>
        <taxon>Fungi</taxon>
        <taxon>Dikarya</taxon>
        <taxon>Ascomycota</taxon>
        <taxon>Pezizomycotina</taxon>
        <taxon>Dothideomycetes</taxon>
        <taxon>Pleosporomycetidae</taxon>
        <taxon>Gloniales</taxon>
        <taxon>Gloniaceae</taxon>
        <taxon>Cenococcum</taxon>
    </lineage>
</organism>
<evidence type="ECO:0000313" key="1">
    <source>
        <dbReference type="EMBL" id="OCK88504.1"/>
    </source>
</evidence>
<proteinExistence type="predicted"/>
<gene>
    <name evidence="1" type="ORF">K441DRAFT_311604</name>
</gene>
<sequence>MHFLLPAFVAFIATTSAFPTYKHVVREKRDRLPAKWAKRAKMDARAVLPVRVSLKQRNLERAHEYLDEVSNPASSKYGKHWSVKEITKTFAPSDESSKAVLQWLSEHGFVNIRTSGALHTLEFEASVAEIERLLKTEYYVYEHSESGKGYVACEEYSVPAHITEHINIITPTLHFDVKPHMKKRDVPNHVPNGESDAASTPTSNGSNDMQGCVDRITPDCLRALYNIPKATSKPSPDNSFGIVEYSPNTYNEADLDAFFANYTPAAVGQRPIFKSINSGSIDVDNPTDFDNNIESNLDLQFGMDLVYPQKVTLYQVGATNNDASDADFIKTKVVSTSWGQNENDISAAYAEMMCNEYMKLGLQGVSVLFSTADHGVAGNTDNCTDDGQFQPDFPATCPYVTAIGATQIDRSTTNLTAALAAGDQPEVAIYQTIRSGGGFSNLFALPSYQQAAVSSWFSNSPPPYGADRFNDTGKARAVPDLSVNGANYQVVMGGVATSIYGTSASTPVFAAMVVMVNEARLAAGKPSLGFLNPAVYKYAGKFVRDVVEGSNPGCGTDGFEAVEGWDPVTGLGTPDFGKMMEVFKDL</sequence>
<dbReference type="EMBL" id="KV748242">
    <property type="protein sequence ID" value="OCK88504.1"/>
    <property type="molecule type" value="Genomic_DNA"/>
</dbReference>
<protein>
    <submittedName>
        <fullName evidence="1">Pro-kumamolisin</fullName>
    </submittedName>
</protein>
<evidence type="ECO:0000313" key="2">
    <source>
        <dbReference type="Proteomes" id="UP000250078"/>
    </source>
</evidence>